<reference evidence="1" key="1">
    <citation type="submission" date="2021-07" db="EMBL/GenBank/DDBJ databases">
        <authorList>
            <person name="Durling M."/>
        </authorList>
    </citation>
    <scope>NUCLEOTIDE SEQUENCE</scope>
</reference>
<gene>
    <name evidence="1" type="ORF">HYALB_00005937</name>
</gene>
<dbReference type="AlphaFoldDB" id="A0A9N9LFC6"/>
<comment type="caution">
    <text evidence="1">The sequence shown here is derived from an EMBL/GenBank/DDBJ whole genome shotgun (WGS) entry which is preliminary data.</text>
</comment>
<name>A0A9N9LFC6_9HELO</name>
<organism evidence="1 2">
    <name type="scientific">Hymenoscyphus albidus</name>
    <dbReference type="NCBI Taxonomy" id="595503"/>
    <lineage>
        <taxon>Eukaryota</taxon>
        <taxon>Fungi</taxon>
        <taxon>Dikarya</taxon>
        <taxon>Ascomycota</taxon>
        <taxon>Pezizomycotina</taxon>
        <taxon>Leotiomycetes</taxon>
        <taxon>Helotiales</taxon>
        <taxon>Helotiaceae</taxon>
        <taxon>Hymenoscyphus</taxon>
    </lineage>
</organism>
<protein>
    <submittedName>
        <fullName evidence="1">Uncharacterized protein</fullName>
    </submittedName>
</protein>
<accession>A0A9N9LFC6</accession>
<sequence>MKDPCLKSSQKPIGEANEHPLRKWRISRSTLGDELTNFASDNMIIISGSSVTVCTEVSTPSTTTVPLWAIPIHTELHVLLGVNTNISNAFGSIGVGCEINPANLVRTVAEYELIASNVGDKDQTRQSESNDVVDEGRHLDFSECRTQRIEVQFELKRCCKDWLED</sequence>
<keyword evidence="2" id="KW-1185">Reference proteome</keyword>
<evidence type="ECO:0000313" key="1">
    <source>
        <dbReference type="EMBL" id="CAG8971319.1"/>
    </source>
</evidence>
<dbReference type="Proteomes" id="UP000701801">
    <property type="component" value="Unassembled WGS sequence"/>
</dbReference>
<evidence type="ECO:0000313" key="2">
    <source>
        <dbReference type="Proteomes" id="UP000701801"/>
    </source>
</evidence>
<dbReference type="EMBL" id="CAJVRM010000016">
    <property type="protein sequence ID" value="CAG8971319.1"/>
    <property type="molecule type" value="Genomic_DNA"/>
</dbReference>
<proteinExistence type="predicted"/>